<dbReference type="Gene3D" id="3.20.10.10">
    <property type="entry name" value="D-amino Acid Aminotransferase, subunit A, domain 2"/>
    <property type="match status" value="1"/>
</dbReference>
<dbReference type="InterPro" id="IPR001544">
    <property type="entry name" value="Aminotrans_IV"/>
</dbReference>
<keyword evidence="3 5" id="KW-0663">Pyridoxal phosphate</keyword>
<dbReference type="InterPro" id="IPR036038">
    <property type="entry name" value="Aminotransferase-like"/>
</dbReference>
<evidence type="ECO:0000313" key="7">
    <source>
        <dbReference type="Proteomes" id="UP001057877"/>
    </source>
</evidence>
<dbReference type="InterPro" id="IPR018300">
    <property type="entry name" value="Aminotrans_IV_CS"/>
</dbReference>
<sequence length="298" mass="32570">MSFVGWNGSIKRAEETVISVNDHGFLYGMGLFETFRTYNGKPWLLERHLERLMAGCHELGIGYEADADAIRTWLAQLMEANGLQEAYVRLTVTAGEAGLGLPQSDYANPNAVLLVKPLPEPSERLYREGKELALLKTCRNTPEGNIRFKSLHYMNNIMAKRELQGIGASSGAEGLMLTREGWLSEGIVSNLFFACDGIVHTPSLETGILPGITRQYVMELARSADPGLDVAEGFYGWEDLIQADEVWVTNSIQELVPITSLRDRDGQTAKVGSGLAGPVTRQLLSAYRGGAGGSVIPH</sequence>
<evidence type="ECO:0000256" key="5">
    <source>
        <dbReference type="RuleBase" id="RU004516"/>
    </source>
</evidence>
<evidence type="ECO:0000313" key="6">
    <source>
        <dbReference type="EMBL" id="UVI30387.1"/>
    </source>
</evidence>
<dbReference type="PANTHER" id="PTHR42743:SF11">
    <property type="entry name" value="AMINODEOXYCHORISMATE LYASE"/>
    <property type="match status" value="1"/>
</dbReference>
<comment type="similarity">
    <text evidence="2 4">Belongs to the class-IV pyridoxal-phosphate-dependent aminotransferase family.</text>
</comment>
<dbReference type="GO" id="GO:0008483">
    <property type="term" value="F:transaminase activity"/>
    <property type="evidence" value="ECO:0007669"/>
    <property type="project" value="UniProtKB-KW"/>
</dbReference>
<dbReference type="EMBL" id="CP091430">
    <property type="protein sequence ID" value="UVI30387.1"/>
    <property type="molecule type" value="Genomic_DNA"/>
</dbReference>
<dbReference type="PROSITE" id="PS00770">
    <property type="entry name" value="AA_TRANSFER_CLASS_4"/>
    <property type="match status" value="1"/>
</dbReference>
<evidence type="ECO:0000256" key="2">
    <source>
        <dbReference type="ARBA" id="ARBA00009320"/>
    </source>
</evidence>
<keyword evidence="6" id="KW-0808">Transferase</keyword>
<gene>
    <name evidence="6" type="ORF">L1F29_00355</name>
</gene>
<comment type="cofactor">
    <cofactor evidence="1 5">
        <name>pyridoxal 5'-phosphate</name>
        <dbReference type="ChEBI" id="CHEBI:597326"/>
    </cofactor>
</comment>
<reference evidence="6" key="1">
    <citation type="submission" date="2022-01" db="EMBL/GenBank/DDBJ databases">
        <title>Paenibacillus spongiae sp. nov., isolated from marine sponge.</title>
        <authorList>
            <person name="Li Z."/>
            <person name="Zhang M."/>
        </authorList>
    </citation>
    <scope>NUCLEOTIDE SEQUENCE</scope>
    <source>
        <strain evidence="6">PHS-Z3</strain>
    </source>
</reference>
<dbReference type="PANTHER" id="PTHR42743">
    <property type="entry name" value="AMINO-ACID AMINOTRANSFERASE"/>
    <property type="match status" value="1"/>
</dbReference>
<dbReference type="InterPro" id="IPR043132">
    <property type="entry name" value="BCAT-like_C"/>
</dbReference>
<keyword evidence="7" id="KW-1185">Reference proteome</keyword>
<organism evidence="6 7">
    <name type="scientific">Paenibacillus spongiae</name>
    <dbReference type="NCBI Taxonomy" id="2909671"/>
    <lineage>
        <taxon>Bacteria</taxon>
        <taxon>Bacillati</taxon>
        <taxon>Bacillota</taxon>
        <taxon>Bacilli</taxon>
        <taxon>Bacillales</taxon>
        <taxon>Paenibacillaceae</taxon>
        <taxon>Paenibacillus</taxon>
    </lineage>
</organism>
<dbReference type="SUPFAM" id="SSF56752">
    <property type="entry name" value="D-aminoacid aminotransferase-like PLP-dependent enzymes"/>
    <property type="match status" value="1"/>
</dbReference>
<dbReference type="Gene3D" id="3.30.470.10">
    <property type="match status" value="1"/>
</dbReference>
<dbReference type="RefSeq" id="WP_258386451.1">
    <property type="nucleotide sequence ID" value="NZ_CP091430.1"/>
</dbReference>
<name>A0ABY5SC97_9BACL</name>
<dbReference type="InterPro" id="IPR050571">
    <property type="entry name" value="Class-IV_PLP-Dep_Aminotrnsfr"/>
</dbReference>
<dbReference type="Pfam" id="PF01063">
    <property type="entry name" value="Aminotran_4"/>
    <property type="match status" value="1"/>
</dbReference>
<dbReference type="Proteomes" id="UP001057877">
    <property type="component" value="Chromosome"/>
</dbReference>
<accession>A0ABY5SC97</accession>
<protein>
    <submittedName>
        <fullName evidence="6">Aminotransferase class IV</fullName>
    </submittedName>
</protein>
<keyword evidence="6" id="KW-0032">Aminotransferase</keyword>
<dbReference type="InterPro" id="IPR043131">
    <property type="entry name" value="BCAT-like_N"/>
</dbReference>
<evidence type="ECO:0000256" key="4">
    <source>
        <dbReference type="RuleBase" id="RU004106"/>
    </source>
</evidence>
<dbReference type="CDD" id="cd00449">
    <property type="entry name" value="PLPDE_IV"/>
    <property type="match status" value="1"/>
</dbReference>
<proteinExistence type="inferred from homology"/>
<evidence type="ECO:0000256" key="1">
    <source>
        <dbReference type="ARBA" id="ARBA00001933"/>
    </source>
</evidence>
<evidence type="ECO:0000256" key="3">
    <source>
        <dbReference type="ARBA" id="ARBA00022898"/>
    </source>
</evidence>